<accession>A0ABP0UUE2</accession>
<reference evidence="6" key="1">
    <citation type="submission" date="2024-02" db="EMBL/GenBank/DDBJ databases">
        <authorList>
            <consortium name="ELIXIR-Norway"/>
            <consortium name="Elixir Norway"/>
        </authorList>
    </citation>
    <scope>NUCLEOTIDE SEQUENCE</scope>
</reference>
<feature type="region of interest" description="Disordered" evidence="4">
    <location>
        <begin position="932"/>
        <end position="1021"/>
    </location>
</feature>
<comment type="subcellular location">
    <subcellularLocation>
        <location evidence="1">Nucleus</location>
    </subcellularLocation>
</comment>
<evidence type="ECO:0000256" key="1">
    <source>
        <dbReference type="ARBA" id="ARBA00004123"/>
    </source>
</evidence>
<sequence length="1021" mass="111045">MTGGEDAVKSKDSEVAEDTGSPDRRDPISSRSHQESPLFKYLCDLSPIKPAKAVHVAQTYNELTFPPEPRIFASPRSSQRSSSDALKRRAEALEEVKSKSCKVESVGDDLHLSENAPHRTQFCAMKTSEMDQKLPTCQLSGTSTSSDSFKSQFANTQEVVKASPLGGPYNSEKVAECYEDHRARLRLYKEQAEASDRGKSSQGFAPEIVGSVPVVISDHVSESQDRGLKRALVSPSHNEDQTQLGQDTTAMAYFLGGDQDSDQRNREDDWSEDSSEGSRLSVHTTSECLKSQKGDMCEGITMNRNILPAGGSSALEEDHNLISEPMTANAEQVVRLPHKVNSSGQHRGFRRRCLDFDASVARGKILDTGKKPLEIRNSGGNQNVNESNNQGCHPPVMPSGIGLHLNSLTSSLSFKRDCHSSRIGNSEGTWASMLAAEPSKSASPKDDQSNSSLGSKSLKVDTLDFHSLDHESFAPLRGSLSVVSGDTAARGVSISEQEGMQWQQPDLLHQHEAESPEEFLESPQSLKKRKRKLPVASGEKSGESCKRCNCKKSKCLKLYCECFAAGIYCVSSCACQECFNKPEFEETVLNTRQQIESRNPLAFAPKIVQSAKASPKIGEDTMDTPASARHKRGCNCKKSLCLKKYCECYQAGVGCSEGCRCEGCKNMYGRKEGTFLEEGKEGDQVFTSQEEPQADDPIELLNRMSGKSEQFRSTGNKNISPITPSFEHDGLGRSISRLRSGSRKRASDEHCSSTLLQQAGSRPSKSPTWFSNTIDGFQLTANSQGAMELSVDGGTESPLTTMNISRIEHLSPQWEGLADICTLTPLPLAPSRPTPASVTTLDRAGESPRFSAQLIDSTYQGGSSATGHHDGLGRRLRRSPPRFRQPAARSPLHLTQQNTCNENRLIHSRPSSASTHLPVEHSQGGKSSMLAISASGEDDDTPDFLKCPEVTSPLQTTITKSGSPKQKRVTPPRHCDSREQGPSKSVGGSVPSSSPGLRNGRKFTLQALPSLPPVTPPFSCS</sequence>
<dbReference type="EMBL" id="OZ019898">
    <property type="protein sequence ID" value="CAK9228786.1"/>
    <property type="molecule type" value="Genomic_DNA"/>
</dbReference>
<feature type="region of interest" description="Disordered" evidence="4">
    <location>
        <begin position="66"/>
        <end position="91"/>
    </location>
</feature>
<keyword evidence="3" id="KW-0539">Nucleus</keyword>
<evidence type="ECO:0000256" key="4">
    <source>
        <dbReference type="SAM" id="MobiDB-lite"/>
    </source>
</evidence>
<protein>
    <recommendedName>
        <fullName evidence="5">CRC domain-containing protein</fullName>
    </recommendedName>
</protein>
<feature type="compositionally biased region" description="Basic and acidic residues" evidence="4">
    <location>
        <begin position="1"/>
        <end position="14"/>
    </location>
</feature>
<feature type="region of interest" description="Disordered" evidence="4">
    <location>
        <begin position="371"/>
        <end position="390"/>
    </location>
</feature>
<evidence type="ECO:0000313" key="7">
    <source>
        <dbReference type="Proteomes" id="UP001497512"/>
    </source>
</evidence>
<name>A0ABP0UUE2_9BRYO</name>
<evidence type="ECO:0000313" key="6">
    <source>
        <dbReference type="EMBL" id="CAK9228786.1"/>
    </source>
</evidence>
<dbReference type="PANTHER" id="PTHR46159">
    <property type="entry name" value="PROTEIN TESMIN/TSO1-LIKE CXC 2"/>
    <property type="match status" value="1"/>
</dbReference>
<proteinExistence type="inferred from homology"/>
<feature type="compositionally biased region" description="Pro residues" evidence="4">
    <location>
        <begin position="1010"/>
        <end position="1021"/>
    </location>
</feature>
<dbReference type="PROSITE" id="PS51634">
    <property type="entry name" value="CRC"/>
    <property type="match status" value="1"/>
</dbReference>
<gene>
    <name evidence="6" type="ORF">CSSPTR1EN2_LOCUS19407</name>
</gene>
<feature type="compositionally biased region" description="Basic and acidic residues" evidence="4">
    <location>
        <begin position="21"/>
        <end position="34"/>
    </location>
</feature>
<feature type="region of interest" description="Disordered" evidence="4">
    <location>
        <begin position="436"/>
        <end position="455"/>
    </location>
</feature>
<dbReference type="InterPro" id="IPR044522">
    <property type="entry name" value="TSO1-like"/>
</dbReference>
<dbReference type="SMART" id="SM01114">
    <property type="entry name" value="CXC"/>
    <property type="match status" value="2"/>
</dbReference>
<feature type="compositionally biased region" description="Polar residues" evidence="4">
    <location>
        <begin position="752"/>
        <end position="767"/>
    </location>
</feature>
<feature type="domain" description="CRC" evidence="5">
    <location>
        <begin position="544"/>
        <end position="669"/>
    </location>
</feature>
<feature type="compositionally biased region" description="Polar residues" evidence="4">
    <location>
        <begin position="952"/>
        <end position="964"/>
    </location>
</feature>
<feature type="compositionally biased region" description="Low complexity" evidence="4">
    <location>
        <begin position="982"/>
        <end position="996"/>
    </location>
</feature>
<feature type="region of interest" description="Disordered" evidence="4">
    <location>
        <begin position="859"/>
        <end position="900"/>
    </location>
</feature>
<evidence type="ECO:0000256" key="3">
    <source>
        <dbReference type="ARBA" id="ARBA00023242"/>
    </source>
</evidence>
<dbReference type="InterPro" id="IPR005172">
    <property type="entry name" value="CRC"/>
</dbReference>
<dbReference type="Proteomes" id="UP001497512">
    <property type="component" value="Chromosome 6"/>
</dbReference>
<comment type="similarity">
    <text evidence="2">Belongs to the lin-54 family.</text>
</comment>
<dbReference type="Pfam" id="PF03638">
    <property type="entry name" value="TCR"/>
    <property type="match status" value="2"/>
</dbReference>
<feature type="region of interest" description="Disordered" evidence="4">
    <location>
        <begin position="513"/>
        <end position="542"/>
    </location>
</feature>
<evidence type="ECO:0000256" key="2">
    <source>
        <dbReference type="ARBA" id="ARBA00007267"/>
    </source>
</evidence>
<feature type="region of interest" description="Disordered" evidence="4">
    <location>
        <begin position="226"/>
        <end position="245"/>
    </location>
</feature>
<feature type="region of interest" description="Disordered" evidence="4">
    <location>
        <begin position="1"/>
        <end position="34"/>
    </location>
</feature>
<keyword evidence="7" id="KW-1185">Reference proteome</keyword>
<feature type="region of interest" description="Disordered" evidence="4">
    <location>
        <begin position="738"/>
        <end position="767"/>
    </location>
</feature>
<organism evidence="6 7">
    <name type="scientific">Sphagnum troendelagicum</name>
    <dbReference type="NCBI Taxonomy" id="128251"/>
    <lineage>
        <taxon>Eukaryota</taxon>
        <taxon>Viridiplantae</taxon>
        <taxon>Streptophyta</taxon>
        <taxon>Embryophyta</taxon>
        <taxon>Bryophyta</taxon>
        <taxon>Sphagnophytina</taxon>
        <taxon>Sphagnopsida</taxon>
        <taxon>Sphagnales</taxon>
        <taxon>Sphagnaceae</taxon>
        <taxon>Sphagnum</taxon>
    </lineage>
</organism>
<feature type="compositionally biased region" description="Low complexity" evidence="4">
    <location>
        <begin position="74"/>
        <end position="83"/>
    </location>
</feature>
<feature type="compositionally biased region" description="Polar residues" evidence="4">
    <location>
        <begin position="378"/>
        <end position="390"/>
    </location>
</feature>
<feature type="compositionally biased region" description="Polar residues" evidence="4">
    <location>
        <begin position="277"/>
        <end position="287"/>
    </location>
</feature>
<feature type="region of interest" description="Disordered" evidence="4">
    <location>
        <begin position="256"/>
        <end position="287"/>
    </location>
</feature>
<dbReference type="PANTHER" id="PTHR46159:SF6">
    <property type="entry name" value="OS12G0605300 PROTEIN"/>
    <property type="match status" value="1"/>
</dbReference>
<dbReference type="InterPro" id="IPR033467">
    <property type="entry name" value="Tesmin/TSO1-like_CXC"/>
</dbReference>
<evidence type="ECO:0000259" key="5">
    <source>
        <dbReference type="PROSITE" id="PS51634"/>
    </source>
</evidence>